<gene>
    <name evidence="1" type="ORF">BN12_36</name>
</gene>
<protein>
    <submittedName>
        <fullName evidence="1">Uncharacterized protein</fullName>
    </submittedName>
</protein>
<dbReference type="EMBL" id="MG727695">
    <property type="protein sequence ID" value="AUS03623.1"/>
    <property type="molecule type" value="Genomic_DNA"/>
</dbReference>
<proteinExistence type="predicted"/>
<evidence type="ECO:0000313" key="1">
    <source>
        <dbReference type="EMBL" id="AUS03623.1"/>
    </source>
</evidence>
<sequence length="48" mass="5533">MATKRYTIHKDHKCLGKAAKGCNNQYSYGTDVNHPNLKQDRKLVLFLL</sequence>
<organism evidence="1 2">
    <name type="scientific">Paenibacillus phage BN12</name>
    <dbReference type="NCBI Taxonomy" id="2070189"/>
    <lineage>
        <taxon>Viruses</taxon>
        <taxon>Duplodnaviria</taxon>
        <taxon>Heunggongvirae</taxon>
        <taxon>Uroviricota</taxon>
        <taxon>Caudoviricetes</taxon>
        <taxon>Fernvirus</taxon>
        <taxon>Fernvirus BN12</taxon>
    </lineage>
</organism>
<keyword evidence="2" id="KW-1185">Reference proteome</keyword>
<name>A0A2I7SCJ0_9CAUD</name>
<dbReference type="Proteomes" id="UP000241154">
    <property type="component" value="Segment"/>
</dbReference>
<reference evidence="2" key="1">
    <citation type="submission" date="2017-12" db="EMBL/GenBank/DDBJ databases">
        <authorList>
            <person name="Payne A.M."/>
            <person name="Imahara C."/>
            <person name="Merrill B.D."/>
            <person name="Ward A.T."/>
            <person name="Berg J.A."/>
            <person name="Hilton J.A."/>
            <person name="Fajardo C.P."/>
            <person name="Walker J.K."/>
            <person name="Breakwell D.P."/>
            <person name="Grose J.H."/>
            <person name="Hope S."/>
            <person name="Tsourkas P.K."/>
        </authorList>
    </citation>
    <scope>NUCLEOTIDE SEQUENCE [LARGE SCALE GENOMIC DNA]</scope>
</reference>
<evidence type="ECO:0000313" key="2">
    <source>
        <dbReference type="Proteomes" id="UP000241154"/>
    </source>
</evidence>
<accession>A0A2I7SCJ0</accession>